<name>A0A9D4QKX7_DREPO</name>
<evidence type="ECO:0000313" key="2">
    <source>
        <dbReference type="Proteomes" id="UP000828390"/>
    </source>
</evidence>
<gene>
    <name evidence="1" type="ORF">DPMN_108187</name>
</gene>
<comment type="caution">
    <text evidence="1">The sequence shown here is derived from an EMBL/GenBank/DDBJ whole genome shotgun (WGS) entry which is preliminary data.</text>
</comment>
<sequence>MAGDNLVHTQEVSITFEGSEASLGLMGVRPEEVLDKKKKEKRKDDLLCRLFC</sequence>
<protein>
    <submittedName>
        <fullName evidence="1">Uncharacterized protein</fullName>
    </submittedName>
</protein>
<evidence type="ECO:0000313" key="1">
    <source>
        <dbReference type="EMBL" id="KAH3834854.1"/>
    </source>
</evidence>
<keyword evidence="2" id="KW-1185">Reference proteome</keyword>
<dbReference type="Proteomes" id="UP000828390">
    <property type="component" value="Unassembled WGS sequence"/>
</dbReference>
<accession>A0A9D4QKX7</accession>
<reference evidence="1" key="1">
    <citation type="journal article" date="2019" name="bioRxiv">
        <title>The Genome of the Zebra Mussel, Dreissena polymorpha: A Resource for Invasive Species Research.</title>
        <authorList>
            <person name="McCartney M.A."/>
            <person name="Auch B."/>
            <person name="Kono T."/>
            <person name="Mallez S."/>
            <person name="Zhang Y."/>
            <person name="Obille A."/>
            <person name="Becker A."/>
            <person name="Abrahante J.E."/>
            <person name="Garbe J."/>
            <person name="Badalamenti J.P."/>
            <person name="Herman A."/>
            <person name="Mangelson H."/>
            <person name="Liachko I."/>
            <person name="Sullivan S."/>
            <person name="Sone E.D."/>
            <person name="Koren S."/>
            <person name="Silverstein K.A.T."/>
            <person name="Beckman K.B."/>
            <person name="Gohl D.M."/>
        </authorList>
    </citation>
    <scope>NUCLEOTIDE SEQUENCE</scope>
    <source>
        <strain evidence="1">Duluth1</strain>
        <tissue evidence="1">Whole animal</tissue>
    </source>
</reference>
<dbReference type="AlphaFoldDB" id="A0A9D4QKX7"/>
<dbReference type="EMBL" id="JAIWYP010000004">
    <property type="protein sequence ID" value="KAH3834854.1"/>
    <property type="molecule type" value="Genomic_DNA"/>
</dbReference>
<organism evidence="1 2">
    <name type="scientific">Dreissena polymorpha</name>
    <name type="common">Zebra mussel</name>
    <name type="synonym">Mytilus polymorpha</name>
    <dbReference type="NCBI Taxonomy" id="45954"/>
    <lineage>
        <taxon>Eukaryota</taxon>
        <taxon>Metazoa</taxon>
        <taxon>Spiralia</taxon>
        <taxon>Lophotrochozoa</taxon>
        <taxon>Mollusca</taxon>
        <taxon>Bivalvia</taxon>
        <taxon>Autobranchia</taxon>
        <taxon>Heteroconchia</taxon>
        <taxon>Euheterodonta</taxon>
        <taxon>Imparidentia</taxon>
        <taxon>Neoheterodontei</taxon>
        <taxon>Myida</taxon>
        <taxon>Dreissenoidea</taxon>
        <taxon>Dreissenidae</taxon>
        <taxon>Dreissena</taxon>
    </lineage>
</organism>
<proteinExistence type="predicted"/>
<reference evidence="1" key="2">
    <citation type="submission" date="2020-11" db="EMBL/GenBank/DDBJ databases">
        <authorList>
            <person name="McCartney M.A."/>
            <person name="Auch B."/>
            <person name="Kono T."/>
            <person name="Mallez S."/>
            <person name="Becker A."/>
            <person name="Gohl D.M."/>
            <person name="Silverstein K.A.T."/>
            <person name="Koren S."/>
            <person name="Bechman K.B."/>
            <person name="Herman A."/>
            <person name="Abrahante J.E."/>
            <person name="Garbe J."/>
        </authorList>
    </citation>
    <scope>NUCLEOTIDE SEQUENCE</scope>
    <source>
        <strain evidence="1">Duluth1</strain>
        <tissue evidence="1">Whole animal</tissue>
    </source>
</reference>